<dbReference type="PANTHER" id="PTHR30217">
    <property type="entry name" value="PEPTIDASE U32 FAMILY"/>
    <property type="match status" value="1"/>
</dbReference>
<dbReference type="InterPro" id="IPR051454">
    <property type="entry name" value="RNA/ubiquinone_mod_enzymes"/>
</dbReference>
<evidence type="ECO:0000313" key="2">
    <source>
        <dbReference type="EMBL" id="ACX51692.1"/>
    </source>
</evidence>
<dbReference type="PANTHER" id="PTHR30217:SF10">
    <property type="entry name" value="23S RRNA 5-HYDROXYCYTIDINE C2501 SYNTHASE"/>
    <property type="match status" value="1"/>
</dbReference>
<reference evidence="2 3" key="1">
    <citation type="submission" date="2009-10" db="EMBL/GenBank/DDBJ databases">
        <title>Complete sequence of chromosome of Ammonifex degensii KC4.</title>
        <authorList>
            <consortium name="US DOE Joint Genome Institute"/>
            <person name="Kerfeld C."/>
            <person name="Goodner B."/>
            <person name="Huber H."/>
            <person name="Stetter K."/>
            <person name="Lucas S."/>
            <person name="Copeland A."/>
            <person name="Lapidus A."/>
            <person name="Glavina del Rio T."/>
            <person name="Dalin E."/>
            <person name="Tice H."/>
            <person name="Bruce D."/>
            <person name="Goodwin L."/>
            <person name="Pitluck S."/>
            <person name="Saunders E."/>
            <person name="Brettin T."/>
            <person name="Detter J.C."/>
            <person name="Han C."/>
            <person name="Larimer F."/>
            <person name="Land M."/>
            <person name="Hauser L."/>
            <person name="Kyrpides N."/>
            <person name="Ovchinnikova G."/>
            <person name="Richardson P."/>
        </authorList>
    </citation>
    <scope>NUCLEOTIDE SEQUENCE [LARGE SCALE GENOMIC DNA]</scope>
    <source>
        <strain evidence="3">DSM 10501 / KC4</strain>
    </source>
</reference>
<name>C9RBR5_AMMDK</name>
<keyword evidence="3" id="KW-1185">Reference proteome</keyword>
<sequence length="835" mass="93209">MRLPELLAPAGCWEALVAAVQNGADAVYLGGKAFNARRQAPNFGEEELKKAIAYAHAWGVKVYVTVNTLVTEEELEEAASFLRFLYEAGADAVIVQDLGLLRLARLVVPELELHASTQMTIHNSASARWLKEHGVKRVILARECTLEEVARIKASSGLEVEVFVHGALCFCYSGQCLFSSLVGGRSGNRGLCAQPCRLPYVLTDEKGRPLPVPEEIGPYLLSPRDLNLSSHLPSLVAAGVDGLKIEGRLKRPEYVAVVVRIYRQLLDRLGEGRFEVKPEEALALAQIFNRDFTPGYLWGRPGRDLMSYHRPNNRGVYLGRVLAYDRRSRRAQVKLAAPLRLGDGIEFWVSRGGRVGQTVTSLFRHGERVEAAAAGEVVELPVEERVSEGDRVFKTADVLLLSEARASYQRLPRPRVPLEFNFTARVGEPAHLRARDDKGHEVVLFSQVKGEKAATQPLSWEMVREKLGRLGNTPFFLSRLEGELEEGVFLPVSELNELRRRAVEEILSRRCPLPHPLEEKTFQERWRKSQKFPAKEARPSLPYLAVSCGDEKAVRAALAAGADRIYFGGESFRFRGCPSVTPEAVAKVLRLVREAGASLFLLTPRITKDGEEKEVWAYLERGKEADGVVAGNLGWFYQLKSRGFKVWVDWYLHPFNRQALILWAEEGAEGVTLSPELNLRQVRKLAESAPLPLEVLVHGWLPVMVSEHCVVGSVLGGMGLKRPCSIPCLGRRFALRDRLGFLFPLYPDYNCRTHLFNSQELVMLAHLPELLTAGVAGLRLEMRTAEAEEVYRVTAAYRKVLDACLSGKPVAAEEQEEALLGKKEFTRGHYFRGVV</sequence>
<dbReference type="HOGENOM" id="CLU_011540_4_0_9"/>
<dbReference type="RefSeq" id="WP_015738570.1">
    <property type="nucleotide sequence ID" value="NC_013385.1"/>
</dbReference>
<accession>C9RBR5</accession>
<dbReference type="InterPro" id="IPR011060">
    <property type="entry name" value="RibuloseP-bd_barrel"/>
</dbReference>
<proteinExistence type="predicted"/>
<protein>
    <submittedName>
        <fullName evidence="2">Peptidase U32</fullName>
    </submittedName>
</protein>
<dbReference type="InterPro" id="IPR001539">
    <property type="entry name" value="Peptidase_U32"/>
</dbReference>
<gene>
    <name evidence="2" type="ordered locus">Adeg_0544</name>
</gene>
<dbReference type="Proteomes" id="UP000002620">
    <property type="component" value="Chromosome"/>
</dbReference>
<evidence type="ECO:0000259" key="1">
    <source>
        <dbReference type="Pfam" id="PF12392"/>
    </source>
</evidence>
<dbReference type="InterPro" id="IPR020988">
    <property type="entry name" value="Pept_U32_collagenase"/>
</dbReference>
<organism evidence="2 3">
    <name type="scientific">Ammonifex degensii (strain DSM 10501 / KC4)</name>
    <dbReference type="NCBI Taxonomy" id="429009"/>
    <lineage>
        <taxon>Bacteria</taxon>
        <taxon>Bacillati</taxon>
        <taxon>Bacillota</taxon>
        <taxon>Clostridia</taxon>
        <taxon>Thermoanaerobacterales</taxon>
        <taxon>Thermoanaerobacteraceae</taxon>
        <taxon>Ammonifex</taxon>
    </lineage>
</organism>
<dbReference type="Pfam" id="PF01136">
    <property type="entry name" value="Peptidase_U32"/>
    <property type="match status" value="2"/>
</dbReference>
<dbReference type="SUPFAM" id="SSF51366">
    <property type="entry name" value="Ribulose-phoshate binding barrel"/>
    <property type="match status" value="1"/>
</dbReference>
<evidence type="ECO:0000313" key="3">
    <source>
        <dbReference type="Proteomes" id="UP000002620"/>
    </source>
</evidence>
<dbReference type="AlphaFoldDB" id="C9RBR5"/>
<dbReference type="OrthoDB" id="9807498at2"/>
<dbReference type="EMBL" id="CP001785">
    <property type="protein sequence ID" value="ACX51692.1"/>
    <property type="molecule type" value="Genomic_DNA"/>
</dbReference>
<dbReference type="STRING" id="429009.Adeg_0544"/>
<dbReference type="Pfam" id="PF12392">
    <property type="entry name" value="DUF3656"/>
    <property type="match status" value="1"/>
</dbReference>
<dbReference type="KEGG" id="adg:Adeg_0544"/>
<dbReference type="eggNOG" id="COG0826">
    <property type="taxonomic scope" value="Bacteria"/>
</dbReference>
<feature type="domain" description="Peptidase U32 collagenase" evidence="1">
    <location>
        <begin position="392"/>
        <end position="510"/>
    </location>
</feature>